<accession>A0A7J6PHU9</accession>
<name>A0A7J6PHU9_PEROL</name>
<reference evidence="2 3" key="1">
    <citation type="submission" date="2020-04" db="EMBL/GenBank/DDBJ databases">
        <title>Perkinsus olseni comparative genomics.</title>
        <authorList>
            <person name="Bogema D.R."/>
        </authorList>
    </citation>
    <scope>NUCLEOTIDE SEQUENCE [LARGE SCALE GENOMIC DNA]</scope>
    <source>
        <strain evidence="2">00978-12</strain>
    </source>
</reference>
<evidence type="ECO:0000313" key="3">
    <source>
        <dbReference type="Proteomes" id="UP000541610"/>
    </source>
</evidence>
<feature type="region of interest" description="Disordered" evidence="1">
    <location>
        <begin position="33"/>
        <end position="107"/>
    </location>
</feature>
<gene>
    <name evidence="2" type="ORF">FOZ60_003727</name>
</gene>
<dbReference type="Proteomes" id="UP000541610">
    <property type="component" value="Unassembled WGS sequence"/>
</dbReference>
<evidence type="ECO:0000256" key="1">
    <source>
        <dbReference type="SAM" id="MobiDB-lite"/>
    </source>
</evidence>
<protein>
    <submittedName>
        <fullName evidence="2">Uncharacterized protein</fullName>
    </submittedName>
</protein>
<feature type="compositionally biased region" description="Polar residues" evidence="1">
    <location>
        <begin position="67"/>
        <end position="80"/>
    </location>
</feature>
<sequence length="107" mass="11615">MNSDLEAELDALRRESELLDRIHHRAVAHTLLYTSDDDEEDEMSSARSADITKDKESTGRGRGLSLPPSSADITNITAGTHQHKVPSFTLQGPLPATIMEDASSGAR</sequence>
<dbReference type="AlphaFoldDB" id="A0A7J6PHU9"/>
<comment type="caution">
    <text evidence="2">The sequence shown here is derived from an EMBL/GenBank/DDBJ whole genome shotgun (WGS) entry which is preliminary data.</text>
</comment>
<evidence type="ECO:0000313" key="2">
    <source>
        <dbReference type="EMBL" id="KAF4695715.1"/>
    </source>
</evidence>
<organism evidence="2 3">
    <name type="scientific">Perkinsus olseni</name>
    <name type="common">Perkinsus atlanticus</name>
    <dbReference type="NCBI Taxonomy" id="32597"/>
    <lineage>
        <taxon>Eukaryota</taxon>
        <taxon>Sar</taxon>
        <taxon>Alveolata</taxon>
        <taxon>Perkinsozoa</taxon>
        <taxon>Perkinsea</taxon>
        <taxon>Perkinsida</taxon>
        <taxon>Perkinsidae</taxon>
        <taxon>Perkinsus</taxon>
    </lineage>
</organism>
<proteinExistence type="predicted"/>
<feature type="compositionally biased region" description="Basic and acidic residues" evidence="1">
    <location>
        <begin position="50"/>
        <end position="59"/>
    </location>
</feature>
<dbReference type="EMBL" id="JABANP010000018">
    <property type="protein sequence ID" value="KAF4695715.1"/>
    <property type="molecule type" value="Genomic_DNA"/>
</dbReference>